<accession>A0A9W8E6U1</accession>
<feature type="compositionally biased region" description="Polar residues" evidence="1">
    <location>
        <begin position="59"/>
        <end position="90"/>
    </location>
</feature>
<reference evidence="2" key="1">
    <citation type="submission" date="2022-07" db="EMBL/GenBank/DDBJ databases">
        <title>Phylogenomic reconstructions and comparative analyses of Kickxellomycotina fungi.</title>
        <authorList>
            <person name="Reynolds N.K."/>
            <person name="Stajich J.E."/>
            <person name="Barry K."/>
            <person name="Grigoriev I.V."/>
            <person name="Crous P."/>
            <person name="Smith M.E."/>
        </authorList>
    </citation>
    <scope>NUCLEOTIDE SEQUENCE</scope>
    <source>
        <strain evidence="2">RSA 1196</strain>
    </source>
</reference>
<keyword evidence="3" id="KW-1185">Reference proteome</keyword>
<feature type="compositionally biased region" description="Low complexity" evidence="1">
    <location>
        <begin position="36"/>
        <end position="46"/>
    </location>
</feature>
<gene>
    <name evidence="2" type="ORF">IWQ62_003127</name>
</gene>
<name>A0A9W8E6U1_9FUNG</name>
<evidence type="ECO:0000313" key="3">
    <source>
        <dbReference type="Proteomes" id="UP001150925"/>
    </source>
</evidence>
<dbReference type="EMBL" id="JANBPY010000785">
    <property type="protein sequence ID" value="KAJ1963730.1"/>
    <property type="molecule type" value="Genomic_DNA"/>
</dbReference>
<sequence length="112" mass="11987">DSSSYTVGQETPAVRRFNRGYTTKPKPKPYSLRPSTLAALPHLKPLTLPPPLCARKSPTPATQLKFSSTSTISPTTMLGPTSSPTASGLSSPPPGKRTPQPPVSHWSYQPAY</sequence>
<feature type="non-terminal residue" evidence="2">
    <location>
        <position position="1"/>
    </location>
</feature>
<evidence type="ECO:0000256" key="1">
    <source>
        <dbReference type="SAM" id="MobiDB-lite"/>
    </source>
</evidence>
<feature type="region of interest" description="Disordered" evidence="1">
    <location>
        <begin position="1"/>
        <end position="112"/>
    </location>
</feature>
<protein>
    <submittedName>
        <fullName evidence="2">Uncharacterized protein</fullName>
    </submittedName>
</protein>
<proteinExistence type="predicted"/>
<feature type="compositionally biased region" description="Pro residues" evidence="1">
    <location>
        <begin position="91"/>
        <end position="102"/>
    </location>
</feature>
<evidence type="ECO:0000313" key="2">
    <source>
        <dbReference type="EMBL" id="KAJ1963730.1"/>
    </source>
</evidence>
<organism evidence="2 3">
    <name type="scientific">Dispira parvispora</name>
    <dbReference type="NCBI Taxonomy" id="1520584"/>
    <lineage>
        <taxon>Eukaryota</taxon>
        <taxon>Fungi</taxon>
        <taxon>Fungi incertae sedis</taxon>
        <taxon>Zoopagomycota</taxon>
        <taxon>Kickxellomycotina</taxon>
        <taxon>Dimargaritomycetes</taxon>
        <taxon>Dimargaritales</taxon>
        <taxon>Dimargaritaceae</taxon>
        <taxon>Dispira</taxon>
    </lineage>
</organism>
<dbReference type="AlphaFoldDB" id="A0A9W8E6U1"/>
<dbReference type="Proteomes" id="UP001150925">
    <property type="component" value="Unassembled WGS sequence"/>
</dbReference>
<comment type="caution">
    <text evidence="2">The sequence shown here is derived from an EMBL/GenBank/DDBJ whole genome shotgun (WGS) entry which is preliminary data.</text>
</comment>